<feature type="domain" description="Doublecortin" evidence="2">
    <location>
        <begin position="246"/>
        <end position="337"/>
    </location>
</feature>
<feature type="region of interest" description="Disordered" evidence="1">
    <location>
        <begin position="404"/>
        <end position="545"/>
    </location>
</feature>
<reference evidence="3" key="1">
    <citation type="submission" date="2020-05" db="EMBL/GenBank/DDBJ databases">
        <title>Phylogenomic resolution of chytrid fungi.</title>
        <authorList>
            <person name="Stajich J.E."/>
            <person name="Amses K."/>
            <person name="Simmons R."/>
            <person name="Seto K."/>
            <person name="Myers J."/>
            <person name="Bonds A."/>
            <person name="Quandt C.A."/>
            <person name="Barry K."/>
            <person name="Liu P."/>
            <person name="Grigoriev I."/>
            <person name="Longcore J.E."/>
            <person name="James T.Y."/>
        </authorList>
    </citation>
    <scope>NUCLEOTIDE SEQUENCE</scope>
    <source>
        <strain evidence="3">JEL0513</strain>
    </source>
</reference>
<dbReference type="CDD" id="cd01617">
    <property type="entry name" value="DCX"/>
    <property type="match status" value="1"/>
</dbReference>
<evidence type="ECO:0000259" key="2">
    <source>
        <dbReference type="PROSITE" id="PS50309"/>
    </source>
</evidence>
<dbReference type="SMART" id="SM00537">
    <property type="entry name" value="DCX"/>
    <property type="match status" value="2"/>
</dbReference>
<dbReference type="InterPro" id="IPR003533">
    <property type="entry name" value="Doublecortin_dom"/>
</dbReference>
<keyword evidence="4" id="KW-1185">Reference proteome</keyword>
<dbReference type="Proteomes" id="UP001211907">
    <property type="component" value="Unassembled WGS sequence"/>
</dbReference>
<dbReference type="SUPFAM" id="SSF89837">
    <property type="entry name" value="Doublecortin (DC)"/>
    <property type="match status" value="3"/>
</dbReference>
<feature type="domain" description="Doublecortin" evidence="2">
    <location>
        <begin position="13"/>
        <end position="96"/>
    </location>
</feature>
<feature type="compositionally biased region" description="Basic and acidic residues" evidence="1">
    <location>
        <begin position="494"/>
        <end position="503"/>
    </location>
</feature>
<proteinExistence type="predicted"/>
<feature type="compositionally biased region" description="Basic and acidic residues" evidence="1">
    <location>
        <begin position="462"/>
        <end position="473"/>
    </location>
</feature>
<dbReference type="InterPro" id="IPR036572">
    <property type="entry name" value="Doublecortin_dom_sf"/>
</dbReference>
<evidence type="ECO:0000313" key="3">
    <source>
        <dbReference type="EMBL" id="KAJ3127026.1"/>
    </source>
</evidence>
<dbReference type="AlphaFoldDB" id="A0AAD5T2T1"/>
<evidence type="ECO:0000256" key="1">
    <source>
        <dbReference type="SAM" id="MobiDB-lite"/>
    </source>
</evidence>
<comment type="caution">
    <text evidence="3">The sequence shown here is derived from an EMBL/GenBank/DDBJ whole genome shotgun (WGS) entry which is preliminary data.</text>
</comment>
<dbReference type="GO" id="GO:0005815">
    <property type="term" value="C:microtubule organizing center"/>
    <property type="evidence" value="ECO:0007669"/>
    <property type="project" value="TreeGrafter"/>
</dbReference>
<dbReference type="Pfam" id="PF03607">
    <property type="entry name" value="DCX"/>
    <property type="match status" value="2"/>
</dbReference>
<dbReference type="EMBL" id="JADGJH010000531">
    <property type="protein sequence ID" value="KAJ3127026.1"/>
    <property type="molecule type" value="Genomic_DNA"/>
</dbReference>
<organism evidence="3 4">
    <name type="scientific">Physocladia obscura</name>
    <dbReference type="NCBI Taxonomy" id="109957"/>
    <lineage>
        <taxon>Eukaryota</taxon>
        <taxon>Fungi</taxon>
        <taxon>Fungi incertae sedis</taxon>
        <taxon>Chytridiomycota</taxon>
        <taxon>Chytridiomycota incertae sedis</taxon>
        <taxon>Chytridiomycetes</taxon>
        <taxon>Chytridiales</taxon>
        <taxon>Chytriomycetaceae</taxon>
        <taxon>Physocladia</taxon>
    </lineage>
</organism>
<evidence type="ECO:0000313" key="4">
    <source>
        <dbReference type="Proteomes" id="UP001211907"/>
    </source>
</evidence>
<sequence length="545" mass="60650">MESGKLISESRGVKVWMFANGDVFNEGKRIVVSNRVFKNYEQFLLQTSKDLNLLHGAVRKIYTMQGEEINSLTQLRNGYSYVAVASGEIFKNVAYRVPEKPGKSMLVAKTGDGGGAGLLKTIEKRKPHDDITDKNDKPLFTNTSKGYRVIVYLNGNDKLYDLKIVLNFRNCKSYERFLSTLSQIFNRRIRRVYDAQKYTRIKCLQDLKDGHNLVVSTEHDPLQKLKYPHIDPLIPPQKVKEDHIQKVLTFYPNGDAYHRGYQLTVKKARFPTLQSLLDQLNTSIQFVTGRATRIYRLDTGTQVLESDLSPLFSTQENAPTKFVLVSGDDVFFNIKYDMNAYTKLVFGGQQQATDSGDGSPVLAAAAAPIKLETKKAYTKAKHSLRKGGGGDSNGGENVEIIRALKTPRVATKTPVNNGHSHKQSTTKPSNHSQKHEDEITEDLNGGNNHSGGGGNSQEYGDENLKQFKSGDFKKSKKEKKSNNKSPSIARQKVQYHDGQKINVDDLPPLPSSPAAPRGGARAKTAEELKNLPPLPMSPSNGSNAY</sequence>
<dbReference type="Gene3D" id="3.10.20.230">
    <property type="entry name" value="Doublecortin domain"/>
    <property type="match status" value="3"/>
</dbReference>
<dbReference type="PANTHER" id="PTHR23004:SF11">
    <property type="entry name" value="PROTEIN RPI-1"/>
    <property type="match status" value="1"/>
</dbReference>
<dbReference type="GO" id="GO:0035556">
    <property type="term" value="P:intracellular signal transduction"/>
    <property type="evidence" value="ECO:0007669"/>
    <property type="project" value="InterPro"/>
</dbReference>
<protein>
    <recommendedName>
        <fullName evidence="2">Doublecortin domain-containing protein</fullName>
    </recommendedName>
</protein>
<dbReference type="PROSITE" id="PS50309">
    <property type="entry name" value="DC"/>
    <property type="match status" value="3"/>
</dbReference>
<gene>
    <name evidence="3" type="ORF">HK100_009969</name>
</gene>
<name>A0AAD5T2T1_9FUNG</name>
<accession>A0AAD5T2T1</accession>
<dbReference type="GO" id="GO:0005874">
    <property type="term" value="C:microtubule"/>
    <property type="evidence" value="ECO:0007669"/>
    <property type="project" value="TreeGrafter"/>
</dbReference>
<feature type="domain" description="Doublecortin" evidence="2">
    <location>
        <begin position="147"/>
        <end position="228"/>
    </location>
</feature>
<dbReference type="PANTHER" id="PTHR23004">
    <property type="entry name" value="DOUBLECORTIN DOMAIN CONTAINING 2"/>
    <property type="match status" value="1"/>
</dbReference>